<dbReference type="SMART" id="SM00220">
    <property type="entry name" value="S_TKc"/>
    <property type="match status" value="1"/>
</dbReference>
<dbReference type="GO" id="GO:0005886">
    <property type="term" value="C:plasma membrane"/>
    <property type="evidence" value="ECO:0007669"/>
    <property type="project" value="UniProtKB-SubCell"/>
</dbReference>
<dbReference type="EC" id="2.7.11.1" evidence="5"/>
<dbReference type="GO" id="GO:0004674">
    <property type="term" value="F:protein serine/threonine kinase activity"/>
    <property type="evidence" value="ECO:0007669"/>
    <property type="project" value="UniProtKB-KW"/>
</dbReference>
<evidence type="ECO:0000256" key="22">
    <source>
        <dbReference type="SAM" id="Phobius"/>
    </source>
</evidence>
<evidence type="ECO:0000256" key="6">
    <source>
        <dbReference type="ARBA" id="ARBA00022475"/>
    </source>
</evidence>
<evidence type="ECO:0000256" key="11">
    <source>
        <dbReference type="ARBA" id="ARBA00022741"/>
    </source>
</evidence>
<evidence type="ECO:0000256" key="4">
    <source>
        <dbReference type="ARBA" id="ARBA00010217"/>
    </source>
</evidence>
<evidence type="ECO:0000313" key="26">
    <source>
        <dbReference type="Proteomes" id="UP000729402"/>
    </source>
</evidence>
<evidence type="ECO:0000256" key="5">
    <source>
        <dbReference type="ARBA" id="ARBA00012513"/>
    </source>
</evidence>
<accession>A0A8J5SU01</accession>
<evidence type="ECO:0000256" key="10">
    <source>
        <dbReference type="ARBA" id="ARBA00022729"/>
    </source>
</evidence>
<comment type="catalytic activity">
    <reaction evidence="18">
        <text>L-threonyl-[protein] + ATP = O-phospho-L-threonyl-[protein] + ADP + H(+)</text>
        <dbReference type="Rhea" id="RHEA:46608"/>
        <dbReference type="Rhea" id="RHEA-COMP:11060"/>
        <dbReference type="Rhea" id="RHEA-COMP:11605"/>
        <dbReference type="ChEBI" id="CHEBI:15378"/>
        <dbReference type="ChEBI" id="CHEBI:30013"/>
        <dbReference type="ChEBI" id="CHEBI:30616"/>
        <dbReference type="ChEBI" id="CHEBI:61977"/>
        <dbReference type="ChEBI" id="CHEBI:456216"/>
        <dbReference type="EC" id="2.7.11.1"/>
    </reaction>
</comment>
<evidence type="ECO:0000256" key="16">
    <source>
        <dbReference type="ARBA" id="ARBA00023170"/>
    </source>
</evidence>
<keyword evidence="6" id="KW-1003">Cell membrane</keyword>
<evidence type="ECO:0000313" key="25">
    <source>
        <dbReference type="EMBL" id="KAG8061554.1"/>
    </source>
</evidence>
<dbReference type="InterPro" id="IPR017441">
    <property type="entry name" value="Protein_kinase_ATP_BS"/>
</dbReference>
<evidence type="ECO:0000256" key="14">
    <source>
        <dbReference type="ARBA" id="ARBA00022989"/>
    </source>
</evidence>
<proteinExistence type="inferred from homology"/>
<dbReference type="FunFam" id="3.30.200.20:FF:000688">
    <property type="entry name" value="L-type lectin-domain containing receptor kinase IV.1"/>
    <property type="match status" value="1"/>
</dbReference>
<sequence>MALAVLQAETRRRRWLVGLVALLFLLSRGGAVADEFVFAGFSGGDVATSGEAAITPSGLLRLTNETKEVFGHGFYPAPVRFTNATTGKPVSFSTTFVFAIEPRYPDAHGHGLAFALAPSVVVPGAVAGKNLGLFNTSDNTGKGRSEIVAVELDTALDDEFNDINDNHVGVDVNSLLSVNSTPARYFDVGTGTGTSIFTNISLISGEPLQVWIEYDGDTARLEVTLSPASEPRPATPLVSCTVNLSSAVADNTYIGFSAANGAAASSHYVLGWSFRLGGGRAQDLVLSKLPRLPPTSRSKKKAPLLPLTLFLLAVVVLLMLSAAVAALVVRHRRFAEEVEEWELEYGPHRISCKDLHRATKGFRDVIGAGGFGRVYHGVLPRSGAEVAVKKVSHDSQQGLREFVAEIASMSRLRHRNLVQLLGYCRRRGELMLVYDYMANGSLDTHLYGGGGGSQPPALSWEKRAKIVRGVAAGLLYLHEGWEQVVVHRDIKASNVLLDDDMNGKLSDFGLARLYDHGTNPQTTRVVGTLGYLAPELSKTGKATTSTDVFAFGAFLLEVACGRRPIEFNGADSPGLVDVVLEYWKSGKIKEARDPRIGKCDKCDEDDLELVLKIGLLCSHPDPWRRPSMRQVVQILEGAAPVPETLPEDLASSGRLFYRESFDEFVTMFPSTSTISTATTQPLPSQSTDEQRPVVLS</sequence>
<evidence type="ECO:0000256" key="21">
    <source>
        <dbReference type="SAM" id="MobiDB-lite"/>
    </source>
</evidence>
<dbReference type="GO" id="GO:0002229">
    <property type="term" value="P:defense response to oomycetes"/>
    <property type="evidence" value="ECO:0007669"/>
    <property type="project" value="UniProtKB-ARBA"/>
</dbReference>
<gene>
    <name evidence="25" type="ORF">GUJ93_ZPchr0003g18053</name>
</gene>
<dbReference type="Proteomes" id="UP000729402">
    <property type="component" value="Unassembled WGS sequence"/>
</dbReference>
<name>A0A8J5SU01_ZIZPA</name>
<dbReference type="GO" id="GO:0005524">
    <property type="term" value="F:ATP binding"/>
    <property type="evidence" value="ECO:0007669"/>
    <property type="project" value="UniProtKB-UniRule"/>
</dbReference>
<comment type="caution">
    <text evidence="25">The sequence shown here is derived from an EMBL/GenBank/DDBJ whole genome shotgun (WGS) entry which is preliminary data.</text>
</comment>
<keyword evidence="10 23" id="KW-0732">Signal</keyword>
<keyword evidence="12" id="KW-0418">Kinase</keyword>
<evidence type="ECO:0000256" key="19">
    <source>
        <dbReference type="ARBA" id="ARBA00048679"/>
    </source>
</evidence>
<evidence type="ECO:0000256" key="23">
    <source>
        <dbReference type="SAM" id="SignalP"/>
    </source>
</evidence>
<evidence type="ECO:0000256" key="2">
    <source>
        <dbReference type="ARBA" id="ARBA00004479"/>
    </source>
</evidence>
<comment type="catalytic activity">
    <reaction evidence="19">
        <text>L-seryl-[protein] + ATP = O-phospho-L-seryl-[protein] + ADP + H(+)</text>
        <dbReference type="Rhea" id="RHEA:17989"/>
        <dbReference type="Rhea" id="RHEA-COMP:9863"/>
        <dbReference type="Rhea" id="RHEA-COMP:11604"/>
        <dbReference type="ChEBI" id="CHEBI:15378"/>
        <dbReference type="ChEBI" id="CHEBI:29999"/>
        <dbReference type="ChEBI" id="CHEBI:30616"/>
        <dbReference type="ChEBI" id="CHEBI:83421"/>
        <dbReference type="ChEBI" id="CHEBI:456216"/>
        <dbReference type="EC" id="2.7.11.1"/>
    </reaction>
</comment>
<reference evidence="25" key="1">
    <citation type="journal article" date="2021" name="bioRxiv">
        <title>Whole Genome Assembly and Annotation of Northern Wild Rice, Zizania palustris L., Supports a Whole Genome Duplication in the Zizania Genus.</title>
        <authorList>
            <person name="Haas M."/>
            <person name="Kono T."/>
            <person name="Macchietto M."/>
            <person name="Millas R."/>
            <person name="McGilp L."/>
            <person name="Shao M."/>
            <person name="Duquette J."/>
            <person name="Hirsch C.N."/>
            <person name="Kimball J."/>
        </authorList>
    </citation>
    <scope>NUCLEOTIDE SEQUENCE</scope>
    <source>
        <tissue evidence="25">Fresh leaf tissue</tissue>
    </source>
</reference>
<dbReference type="GO" id="GO:0030246">
    <property type="term" value="F:carbohydrate binding"/>
    <property type="evidence" value="ECO:0007669"/>
    <property type="project" value="InterPro"/>
</dbReference>
<evidence type="ECO:0000256" key="3">
    <source>
        <dbReference type="ARBA" id="ARBA00008536"/>
    </source>
</evidence>
<dbReference type="PROSITE" id="PS50011">
    <property type="entry name" value="PROTEIN_KINASE_DOM"/>
    <property type="match status" value="1"/>
</dbReference>
<feature type="domain" description="Protein kinase" evidence="24">
    <location>
        <begin position="360"/>
        <end position="645"/>
    </location>
</feature>
<keyword evidence="9 22" id="KW-0812">Transmembrane</keyword>
<feature type="binding site" evidence="20">
    <location>
        <position position="390"/>
    </location>
    <ligand>
        <name>ATP</name>
        <dbReference type="ChEBI" id="CHEBI:30616"/>
    </ligand>
</feature>
<evidence type="ECO:0000256" key="18">
    <source>
        <dbReference type="ARBA" id="ARBA00047899"/>
    </source>
</evidence>
<comment type="subcellular location">
    <subcellularLocation>
        <location evidence="1">Cell membrane</location>
    </subcellularLocation>
    <subcellularLocation>
        <location evidence="2">Membrane</location>
        <topology evidence="2">Single-pass type I membrane protein</topology>
    </subcellularLocation>
</comment>
<dbReference type="CDD" id="cd06899">
    <property type="entry name" value="lectin_legume_LecRK_Arcelin_ConA"/>
    <property type="match status" value="1"/>
</dbReference>
<evidence type="ECO:0000256" key="7">
    <source>
        <dbReference type="ARBA" id="ARBA00022527"/>
    </source>
</evidence>
<dbReference type="AlphaFoldDB" id="A0A8J5SU01"/>
<dbReference type="PROSITE" id="PS00107">
    <property type="entry name" value="PROTEIN_KINASE_ATP"/>
    <property type="match status" value="1"/>
</dbReference>
<evidence type="ECO:0000256" key="9">
    <source>
        <dbReference type="ARBA" id="ARBA00022692"/>
    </source>
</evidence>
<feature type="signal peptide" evidence="23">
    <location>
        <begin position="1"/>
        <end position="33"/>
    </location>
</feature>
<evidence type="ECO:0000256" key="15">
    <source>
        <dbReference type="ARBA" id="ARBA00023136"/>
    </source>
</evidence>
<evidence type="ECO:0000259" key="24">
    <source>
        <dbReference type="PROSITE" id="PS50011"/>
    </source>
</evidence>
<dbReference type="CDD" id="cd14066">
    <property type="entry name" value="STKc_IRAK"/>
    <property type="match status" value="1"/>
</dbReference>
<comment type="similarity">
    <text evidence="3">In the N-terminal section; belongs to the leguminous lectin family.</text>
</comment>
<feature type="transmembrane region" description="Helical" evidence="22">
    <location>
        <begin position="304"/>
        <end position="329"/>
    </location>
</feature>
<feature type="compositionally biased region" description="Polar residues" evidence="21">
    <location>
        <begin position="675"/>
        <end position="687"/>
    </location>
</feature>
<reference evidence="25" key="2">
    <citation type="submission" date="2021-02" db="EMBL/GenBank/DDBJ databases">
        <authorList>
            <person name="Kimball J.A."/>
            <person name="Haas M.W."/>
            <person name="Macchietto M."/>
            <person name="Kono T."/>
            <person name="Duquette J."/>
            <person name="Shao M."/>
        </authorList>
    </citation>
    <scope>NUCLEOTIDE SEQUENCE</scope>
    <source>
        <tissue evidence="25">Fresh leaf tissue</tissue>
    </source>
</reference>
<keyword evidence="7" id="KW-0723">Serine/threonine-protein kinase</keyword>
<keyword evidence="14 22" id="KW-1133">Transmembrane helix</keyword>
<dbReference type="FunFam" id="1.10.510.10:FF:000108">
    <property type="entry name" value="L-type lectin-domain containing receptor kinase S.4"/>
    <property type="match status" value="1"/>
</dbReference>
<evidence type="ECO:0000256" key="20">
    <source>
        <dbReference type="PROSITE-ProRule" id="PRU10141"/>
    </source>
</evidence>
<evidence type="ECO:0000256" key="8">
    <source>
        <dbReference type="ARBA" id="ARBA00022679"/>
    </source>
</evidence>
<keyword evidence="26" id="KW-1185">Reference proteome</keyword>
<dbReference type="FunFam" id="2.60.120.200:FF:000086">
    <property type="entry name" value="L-type lectin-domain containing receptor kinase S.4"/>
    <property type="match status" value="1"/>
</dbReference>
<dbReference type="InterPro" id="IPR001220">
    <property type="entry name" value="Legume_lectin_dom"/>
</dbReference>
<dbReference type="Pfam" id="PF00139">
    <property type="entry name" value="Lectin_legB"/>
    <property type="match status" value="1"/>
</dbReference>
<dbReference type="Pfam" id="PF00069">
    <property type="entry name" value="Pkinase"/>
    <property type="match status" value="1"/>
</dbReference>
<evidence type="ECO:0000256" key="13">
    <source>
        <dbReference type="ARBA" id="ARBA00022840"/>
    </source>
</evidence>
<protein>
    <recommendedName>
        <fullName evidence="5">non-specific serine/threonine protein kinase</fullName>
        <ecNumber evidence="5">2.7.11.1</ecNumber>
    </recommendedName>
</protein>
<keyword evidence="13 20" id="KW-0067">ATP-binding</keyword>
<evidence type="ECO:0000256" key="1">
    <source>
        <dbReference type="ARBA" id="ARBA00004236"/>
    </source>
</evidence>
<keyword evidence="15 22" id="KW-0472">Membrane</keyword>
<dbReference type="OrthoDB" id="543442at2759"/>
<dbReference type="PROSITE" id="PS00108">
    <property type="entry name" value="PROTEIN_KINASE_ST"/>
    <property type="match status" value="1"/>
</dbReference>
<keyword evidence="17" id="KW-0325">Glycoprotein</keyword>
<organism evidence="25 26">
    <name type="scientific">Zizania palustris</name>
    <name type="common">Northern wild rice</name>
    <dbReference type="NCBI Taxonomy" id="103762"/>
    <lineage>
        <taxon>Eukaryota</taxon>
        <taxon>Viridiplantae</taxon>
        <taxon>Streptophyta</taxon>
        <taxon>Embryophyta</taxon>
        <taxon>Tracheophyta</taxon>
        <taxon>Spermatophyta</taxon>
        <taxon>Magnoliopsida</taxon>
        <taxon>Liliopsida</taxon>
        <taxon>Poales</taxon>
        <taxon>Poaceae</taxon>
        <taxon>BOP clade</taxon>
        <taxon>Oryzoideae</taxon>
        <taxon>Oryzeae</taxon>
        <taxon>Zizaniinae</taxon>
        <taxon>Zizania</taxon>
    </lineage>
</organism>
<dbReference type="PANTHER" id="PTHR27007">
    <property type="match status" value="1"/>
</dbReference>
<dbReference type="InterPro" id="IPR000719">
    <property type="entry name" value="Prot_kinase_dom"/>
</dbReference>
<evidence type="ECO:0000256" key="12">
    <source>
        <dbReference type="ARBA" id="ARBA00022777"/>
    </source>
</evidence>
<keyword evidence="8" id="KW-0808">Transferase</keyword>
<dbReference type="InterPro" id="IPR008271">
    <property type="entry name" value="Ser/Thr_kinase_AS"/>
</dbReference>
<dbReference type="EMBL" id="JAAALK010000286">
    <property type="protein sequence ID" value="KAG8061554.1"/>
    <property type="molecule type" value="Genomic_DNA"/>
</dbReference>
<comment type="similarity">
    <text evidence="4">In the C-terminal section; belongs to the protein kinase superfamily. Ser/Thr protein kinase family.</text>
</comment>
<dbReference type="GO" id="GO:0042742">
    <property type="term" value="P:defense response to bacterium"/>
    <property type="evidence" value="ECO:0007669"/>
    <property type="project" value="UniProtKB-ARBA"/>
</dbReference>
<evidence type="ECO:0000256" key="17">
    <source>
        <dbReference type="ARBA" id="ARBA00023180"/>
    </source>
</evidence>
<dbReference type="InterPro" id="IPR050528">
    <property type="entry name" value="L-type_Lectin-RKs"/>
</dbReference>
<keyword evidence="11 20" id="KW-0547">Nucleotide-binding</keyword>
<feature type="chain" id="PRO_5035181619" description="non-specific serine/threonine protein kinase" evidence="23">
    <location>
        <begin position="34"/>
        <end position="696"/>
    </location>
</feature>
<keyword evidence="16" id="KW-0675">Receptor</keyword>
<feature type="region of interest" description="Disordered" evidence="21">
    <location>
        <begin position="675"/>
        <end position="696"/>
    </location>
</feature>